<evidence type="ECO:0000313" key="2">
    <source>
        <dbReference type="Proteomes" id="UP000326354"/>
    </source>
</evidence>
<keyword evidence="2" id="KW-1185">Reference proteome</keyword>
<evidence type="ECO:0000313" key="1">
    <source>
        <dbReference type="EMBL" id="BBM86840.1"/>
    </source>
</evidence>
<dbReference type="KEGG" id="uam:UABAM_05237"/>
<dbReference type="Proteomes" id="UP000326354">
    <property type="component" value="Chromosome"/>
</dbReference>
<sequence>MQDGRLYLETCLCCGLPDHMLIKPTKKIVRYYAHCSHCRFALFVRKCDVPALRTHCSRKKDVLKYSRANKRLFDTSSFEFEDTMCMFCSKQIKVKKCACKDPEKRMVSFGCKDCLTRFFVPVAFLDFFYVC</sequence>
<dbReference type="EMBL" id="AP019860">
    <property type="protein sequence ID" value="BBM86840.1"/>
    <property type="molecule type" value="Genomic_DNA"/>
</dbReference>
<protein>
    <submittedName>
        <fullName evidence="1">Uncharacterized protein</fullName>
    </submittedName>
</protein>
<accession>A0A5S9ITG6</accession>
<name>A0A5S9ITG6_UABAM</name>
<reference evidence="1 2" key="1">
    <citation type="submission" date="2019-08" db="EMBL/GenBank/DDBJ databases">
        <title>Complete genome sequence of Candidatus Uab amorphum.</title>
        <authorList>
            <person name="Shiratori T."/>
            <person name="Suzuki S."/>
            <person name="Kakizawa Y."/>
            <person name="Ishida K."/>
        </authorList>
    </citation>
    <scope>NUCLEOTIDE SEQUENCE [LARGE SCALE GENOMIC DNA]</scope>
    <source>
        <strain evidence="1 2">SRT547</strain>
    </source>
</reference>
<dbReference type="AlphaFoldDB" id="A0A5S9ITG6"/>
<organism evidence="1 2">
    <name type="scientific">Uabimicrobium amorphum</name>
    <dbReference type="NCBI Taxonomy" id="2596890"/>
    <lineage>
        <taxon>Bacteria</taxon>
        <taxon>Pseudomonadati</taxon>
        <taxon>Planctomycetota</taxon>
        <taxon>Candidatus Uabimicrobiia</taxon>
        <taxon>Candidatus Uabimicrobiales</taxon>
        <taxon>Candidatus Uabimicrobiaceae</taxon>
        <taxon>Candidatus Uabimicrobium</taxon>
    </lineage>
</organism>
<dbReference type="RefSeq" id="WP_151970879.1">
    <property type="nucleotide sequence ID" value="NZ_AP019860.1"/>
</dbReference>
<gene>
    <name evidence="1" type="ORF">UABAM_05237</name>
</gene>
<proteinExistence type="predicted"/>